<evidence type="ECO:0000313" key="3">
    <source>
        <dbReference type="Proteomes" id="UP000649179"/>
    </source>
</evidence>
<dbReference type="AlphaFoldDB" id="A0A917BLS0"/>
<dbReference type="EMBL" id="BMKQ01000001">
    <property type="protein sequence ID" value="GGF50768.1"/>
    <property type="molecule type" value="Genomic_DNA"/>
</dbReference>
<organism evidence="2 3">
    <name type="scientific">Marmoricola endophyticus</name>
    <dbReference type="NCBI Taxonomy" id="2040280"/>
    <lineage>
        <taxon>Bacteria</taxon>
        <taxon>Bacillati</taxon>
        <taxon>Actinomycetota</taxon>
        <taxon>Actinomycetes</taxon>
        <taxon>Propionibacteriales</taxon>
        <taxon>Nocardioidaceae</taxon>
        <taxon>Marmoricola</taxon>
    </lineage>
</organism>
<dbReference type="InterPro" id="IPR013216">
    <property type="entry name" value="Methyltransf_11"/>
</dbReference>
<dbReference type="InterPro" id="IPR029063">
    <property type="entry name" value="SAM-dependent_MTases_sf"/>
</dbReference>
<dbReference type="Proteomes" id="UP000649179">
    <property type="component" value="Unassembled WGS sequence"/>
</dbReference>
<comment type="caution">
    <text evidence="2">The sequence shown here is derived from an EMBL/GenBank/DDBJ whole genome shotgun (WGS) entry which is preliminary data.</text>
</comment>
<dbReference type="CDD" id="cd02440">
    <property type="entry name" value="AdoMet_MTases"/>
    <property type="match status" value="1"/>
</dbReference>
<feature type="domain" description="Methyltransferase type 11" evidence="1">
    <location>
        <begin position="47"/>
        <end position="142"/>
    </location>
</feature>
<dbReference type="PANTHER" id="PTHR43591">
    <property type="entry name" value="METHYLTRANSFERASE"/>
    <property type="match status" value="1"/>
</dbReference>
<dbReference type="SUPFAM" id="SSF53335">
    <property type="entry name" value="S-adenosyl-L-methionine-dependent methyltransferases"/>
    <property type="match status" value="1"/>
</dbReference>
<evidence type="ECO:0000313" key="2">
    <source>
        <dbReference type="EMBL" id="GGF50768.1"/>
    </source>
</evidence>
<sequence>MTTTRDSATDQTWLWDTGRYEPTGEDLLPYGEEVVRRAAPRPGEHALDVGTGTGNLALLCAEAGARTTGLDLASRLLGVARDRAAERGVAPTWLHADAQAMPLLDEDVDVAVSVSALVLVPDAPRSAAELLRVLKPGGRAVIGGWDWGEKPLFPPEVMDVMREVLADNPMADAMDEDPGWFGEDRVRRLFADLPVDVRTETMPYRIGRVAESDTAAADFFADHPVGVAARDRLGDERWGEVQQQMSDFLSHDDGSVFVEQTALITTITKH</sequence>
<proteinExistence type="predicted"/>
<dbReference type="GO" id="GO:0008757">
    <property type="term" value="F:S-adenosylmethionine-dependent methyltransferase activity"/>
    <property type="evidence" value="ECO:0007669"/>
    <property type="project" value="InterPro"/>
</dbReference>
<dbReference type="RefSeq" id="WP_188780148.1">
    <property type="nucleotide sequence ID" value="NZ_BMKQ01000001.1"/>
</dbReference>
<dbReference type="Gene3D" id="3.40.50.150">
    <property type="entry name" value="Vaccinia Virus protein VP39"/>
    <property type="match status" value="1"/>
</dbReference>
<accession>A0A917BLS0</accession>
<gene>
    <name evidence="2" type="ORF">GCM10011519_25930</name>
</gene>
<protein>
    <recommendedName>
        <fullName evidence="1">Methyltransferase type 11 domain-containing protein</fullName>
    </recommendedName>
</protein>
<name>A0A917BLS0_9ACTN</name>
<keyword evidence="3" id="KW-1185">Reference proteome</keyword>
<evidence type="ECO:0000259" key="1">
    <source>
        <dbReference type="Pfam" id="PF08241"/>
    </source>
</evidence>
<reference evidence="2" key="2">
    <citation type="submission" date="2020-09" db="EMBL/GenBank/DDBJ databases">
        <authorList>
            <person name="Sun Q."/>
            <person name="Zhou Y."/>
        </authorList>
    </citation>
    <scope>NUCLEOTIDE SEQUENCE</scope>
    <source>
        <strain evidence="2">CGMCC 1.16067</strain>
    </source>
</reference>
<reference evidence="2" key="1">
    <citation type="journal article" date="2014" name="Int. J. Syst. Evol. Microbiol.">
        <title>Complete genome sequence of Corynebacterium casei LMG S-19264T (=DSM 44701T), isolated from a smear-ripened cheese.</title>
        <authorList>
            <consortium name="US DOE Joint Genome Institute (JGI-PGF)"/>
            <person name="Walter F."/>
            <person name="Albersmeier A."/>
            <person name="Kalinowski J."/>
            <person name="Ruckert C."/>
        </authorList>
    </citation>
    <scope>NUCLEOTIDE SEQUENCE</scope>
    <source>
        <strain evidence="2">CGMCC 1.16067</strain>
    </source>
</reference>
<dbReference type="PANTHER" id="PTHR43591:SF24">
    <property type="entry name" value="2-METHOXY-6-POLYPRENYL-1,4-BENZOQUINOL METHYLASE, MITOCHONDRIAL"/>
    <property type="match status" value="1"/>
</dbReference>
<dbReference type="Pfam" id="PF08241">
    <property type="entry name" value="Methyltransf_11"/>
    <property type="match status" value="1"/>
</dbReference>